<gene>
    <name evidence="3" type="ORF">AKJ09_03174</name>
</gene>
<feature type="chain" id="PRO_5005466187" description="Type IV fimbrial biogenesis protein PilY1" evidence="2">
    <location>
        <begin position="25"/>
        <end position="437"/>
    </location>
</feature>
<name>A0A0K1PSJ3_9BACT</name>
<keyword evidence="2" id="KW-0732">Signal</keyword>
<keyword evidence="4" id="KW-1185">Reference proteome</keyword>
<dbReference type="PROSITE" id="PS51257">
    <property type="entry name" value="PROKAR_LIPOPROTEIN"/>
    <property type="match status" value="1"/>
</dbReference>
<dbReference type="EMBL" id="CP012333">
    <property type="protein sequence ID" value="AKU96510.1"/>
    <property type="molecule type" value="Genomic_DNA"/>
</dbReference>
<evidence type="ECO:0000313" key="3">
    <source>
        <dbReference type="EMBL" id="AKU96510.1"/>
    </source>
</evidence>
<evidence type="ECO:0000256" key="2">
    <source>
        <dbReference type="SAM" id="SignalP"/>
    </source>
</evidence>
<dbReference type="KEGG" id="llu:AKJ09_03174"/>
<feature type="region of interest" description="Disordered" evidence="1">
    <location>
        <begin position="34"/>
        <end position="83"/>
    </location>
</feature>
<reference evidence="3 4" key="1">
    <citation type="submission" date="2015-08" db="EMBL/GenBank/DDBJ databases">
        <authorList>
            <person name="Babu N.S."/>
            <person name="Beckwith C.J."/>
            <person name="Beseler K.G."/>
            <person name="Brison A."/>
            <person name="Carone J.V."/>
            <person name="Caskin T.P."/>
            <person name="Diamond M."/>
            <person name="Durham M.E."/>
            <person name="Foxe J.M."/>
            <person name="Go M."/>
            <person name="Henderson B.A."/>
            <person name="Jones I.B."/>
            <person name="McGettigan J.A."/>
            <person name="Micheletti S.J."/>
            <person name="Nasrallah M.E."/>
            <person name="Ortiz D."/>
            <person name="Piller C.R."/>
            <person name="Privatt S.R."/>
            <person name="Schneider S.L."/>
            <person name="Sharp S."/>
            <person name="Smith T.C."/>
            <person name="Stanton J.D."/>
            <person name="Ullery H.E."/>
            <person name="Wilson R.J."/>
            <person name="Serrano M.G."/>
            <person name="Buck G."/>
            <person name="Lee V."/>
            <person name="Wang Y."/>
            <person name="Carvalho R."/>
            <person name="Voegtly L."/>
            <person name="Shi R."/>
            <person name="Duckworth R."/>
            <person name="Johnson A."/>
            <person name="Loviza R."/>
            <person name="Walstead R."/>
            <person name="Shah Z."/>
            <person name="Kiflezghi M."/>
            <person name="Wade K."/>
            <person name="Ball S.L."/>
            <person name="Bradley K.W."/>
            <person name="Asai D.J."/>
            <person name="Bowman C.A."/>
            <person name="Russell D.A."/>
            <person name="Pope W.H."/>
            <person name="Jacobs-Sera D."/>
            <person name="Hendrix R.W."/>
            <person name="Hatfull G.F."/>
        </authorList>
    </citation>
    <scope>NUCLEOTIDE SEQUENCE [LARGE SCALE GENOMIC DNA]</scope>
    <source>
        <strain evidence="3 4">DSM 27648</strain>
    </source>
</reference>
<accession>A0A0K1PSJ3</accession>
<dbReference type="STRING" id="1391654.AKJ09_03174"/>
<evidence type="ECO:0000313" key="4">
    <source>
        <dbReference type="Proteomes" id="UP000064967"/>
    </source>
</evidence>
<evidence type="ECO:0000256" key="1">
    <source>
        <dbReference type="SAM" id="MobiDB-lite"/>
    </source>
</evidence>
<dbReference type="Proteomes" id="UP000064967">
    <property type="component" value="Chromosome"/>
</dbReference>
<proteinExistence type="predicted"/>
<feature type="compositionally biased region" description="Low complexity" evidence="1">
    <location>
        <begin position="65"/>
        <end position="75"/>
    </location>
</feature>
<evidence type="ECO:0008006" key="5">
    <source>
        <dbReference type="Google" id="ProtNLM"/>
    </source>
</evidence>
<protein>
    <recommendedName>
        <fullName evidence="5">Type IV fimbrial biogenesis protein PilY1</fullName>
    </recommendedName>
</protein>
<sequence>MNERFLGRLSLGALATMLASGAVAAMIGCSNGTTDTDVQLDAPDVESPDASDATRPQEDADADADAGQADAQADADAGDAEPRTCSDDFVCHTQLPPKSFLRDVWSAGDGVVWAVGWADPILSASKGSILRWDGKTWTKVFEEANRLHAIWGSSPTDIWVGGDNGLFHGTGPSSDALTWTKVRSEVISSIWGTSESDVWAVGSTKTYITMFDGKVLHYQGPAQDGSDGWELDPISTGTVGFRKVWGSGPNDVWIAGQYDRGCSIFCIQEAVVYHRVAGENGPTWSQAGMPSFGYNGLRGSVFSGGGSIGPNNVWLFGSTVPEIYSSQDGRFMGVAKNDGSGEFAWTPGTFGTCEGYWYCKNVWFTRAVWGTKPDDVFLAGDYGQVRHWDGRQFTFVKTTLEFIPSTASLYAMWGSSNTDLWIVGDGIALHKLSPSTH</sequence>
<dbReference type="AlphaFoldDB" id="A0A0K1PSJ3"/>
<dbReference type="OrthoDB" id="8093255at2"/>
<organism evidence="3 4">
    <name type="scientific">Labilithrix luteola</name>
    <dbReference type="NCBI Taxonomy" id="1391654"/>
    <lineage>
        <taxon>Bacteria</taxon>
        <taxon>Pseudomonadati</taxon>
        <taxon>Myxococcota</taxon>
        <taxon>Polyangia</taxon>
        <taxon>Polyangiales</taxon>
        <taxon>Labilitrichaceae</taxon>
        <taxon>Labilithrix</taxon>
    </lineage>
</organism>
<dbReference type="RefSeq" id="WP_146647787.1">
    <property type="nucleotide sequence ID" value="NZ_CP012333.1"/>
</dbReference>
<feature type="signal peptide" evidence="2">
    <location>
        <begin position="1"/>
        <end position="24"/>
    </location>
</feature>